<feature type="compositionally biased region" description="Basic residues" evidence="1">
    <location>
        <begin position="20"/>
        <end position="45"/>
    </location>
</feature>
<dbReference type="AlphaFoldDB" id="A0AAV4SHY7"/>
<accession>A0AAV4SHY7</accession>
<feature type="compositionally biased region" description="Basic and acidic residues" evidence="1">
    <location>
        <begin position="1"/>
        <end position="10"/>
    </location>
</feature>
<proteinExistence type="predicted"/>
<gene>
    <name evidence="2" type="ORF">CEXT_24201</name>
</gene>
<organism evidence="2 3">
    <name type="scientific">Caerostris extrusa</name>
    <name type="common">Bark spider</name>
    <name type="synonym">Caerostris bankana</name>
    <dbReference type="NCBI Taxonomy" id="172846"/>
    <lineage>
        <taxon>Eukaryota</taxon>
        <taxon>Metazoa</taxon>
        <taxon>Ecdysozoa</taxon>
        <taxon>Arthropoda</taxon>
        <taxon>Chelicerata</taxon>
        <taxon>Arachnida</taxon>
        <taxon>Araneae</taxon>
        <taxon>Araneomorphae</taxon>
        <taxon>Entelegynae</taxon>
        <taxon>Araneoidea</taxon>
        <taxon>Araneidae</taxon>
        <taxon>Caerostris</taxon>
    </lineage>
</organism>
<keyword evidence="3" id="KW-1185">Reference proteome</keyword>
<dbReference type="EMBL" id="BPLR01009602">
    <property type="protein sequence ID" value="GIY33172.1"/>
    <property type="molecule type" value="Genomic_DNA"/>
</dbReference>
<protein>
    <submittedName>
        <fullName evidence="2">Uncharacterized protein</fullName>
    </submittedName>
</protein>
<evidence type="ECO:0000256" key="1">
    <source>
        <dbReference type="SAM" id="MobiDB-lite"/>
    </source>
</evidence>
<dbReference type="Proteomes" id="UP001054945">
    <property type="component" value="Unassembled WGS sequence"/>
</dbReference>
<comment type="caution">
    <text evidence="2">The sequence shown here is derived from an EMBL/GenBank/DDBJ whole genome shotgun (WGS) entry which is preliminary data.</text>
</comment>
<feature type="region of interest" description="Disordered" evidence="1">
    <location>
        <begin position="1"/>
        <end position="54"/>
    </location>
</feature>
<sequence>MKREKERKEEKEEETGKEERKKKKKKEKKKKKKEMRKKKSKKKKIIPPGDSFRHADMGQLLKSFSFIVGCSFWTAFGAHKRTKMAEKEREENLGCLLEIP</sequence>
<name>A0AAV4SHY7_CAEEX</name>
<evidence type="ECO:0000313" key="2">
    <source>
        <dbReference type="EMBL" id="GIY33172.1"/>
    </source>
</evidence>
<evidence type="ECO:0000313" key="3">
    <source>
        <dbReference type="Proteomes" id="UP001054945"/>
    </source>
</evidence>
<reference evidence="2 3" key="1">
    <citation type="submission" date="2021-06" db="EMBL/GenBank/DDBJ databases">
        <title>Caerostris extrusa draft genome.</title>
        <authorList>
            <person name="Kono N."/>
            <person name="Arakawa K."/>
        </authorList>
    </citation>
    <scope>NUCLEOTIDE SEQUENCE [LARGE SCALE GENOMIC DNA]</scope>
</reference>